<accession>A0A6G9XPD6</accession>
<sequence length="96" mass="10712">MVRLVLEVLDHRRLVTHMTSVADARIVAALRTMVNADVVPGRGLGVAVPQRVTIRMVDARTAEICAGYDRGARHFALAARITRIRGQWRLSALRLR</sequence>
<name>A0A6G9XPD6_NOCBR</name>
<evidence type="ECO:0008006" key="3">
    <source>
        <dbReference type="Google" id="ProtNLM"/>
    </source>
</evidence>
<evidence type="ECO:0000313" key="1">
    <source>
        <dbReference type="EMBL" id="QIS02769.1"/>
    </source>
</evidence>
<organism evidence="1 2">
    <name type="scientific">Nocardia brasiliensis</name>
    <dbReference type="NCBI Taxonomy" id="37326"/>
    <lineage>
        <taxon>Bacteria</taxon>
        <taxon>Bacillati</taxon>
        <taxon>Actinomycetota</taxon>
        <taxon>Actinomycetes</taxon>
        <taxon>Mycobacteriales</taxon>
        <taxon>Nocardiaceae</taxon>
        <taxon>Nocardia</taxon>
    </lineage>
</organism>
<dbReference type="Pfam" id="PF20060">
    <property type="entry name" value="DUF6459"/>
    <property type="match status" value="1"/>
</dbReference>
<dbReference type="EMBL" id="CP046171">
    <property type="protein sequence ID" value="QIS02769.1"/>
    <property type="molecule type" value="Genomic_DNA"/>
</dbReference>
<evidence type="ECO:0000313" key="2">
    <source>
        <dbReference type="Proteomes" id="UP000501705"/>
    </source>
</evidence>
<dbReference type="AlphaFoldDB" id="A0A6G9XPD6"/>
<protein>
    <recommendedName>
        <fullName evidence="3">SnoaL-like domain-containing protein</fullName>
    </recommendedName>
</protein>
<reference evidence="1 2" key="1">
    <citation type="journal article" date="2019" name="ACS Chem. Biol.">
        <title>Identification and Mobilization of a Cryptic Antibiotic Biosynthesis Gene Locus from a Human-Pathogenic Nocardia Isolate.</title>
        <authorList>
            <person name="Herisse M."/>
            <person name="Ishida K."/>
            <person name="Porter J.L."/>
            <person name="Howden B."/>
            <person name="Hertweck C."/>
            <person name="Stinear T.P."/>
            <person name="Pidot S.J."/>
        </authorList>
    </citation>
    <scope>NUCLEOTIDE SEQUENCE [LARGE SCALE GENOMIC DNA]</scope>
    <source>
        <strain evidence="1 2">AUSMDU00024985</strain>
    </source>
</reference>
<dbReference type="Proteomes" id="UP000501705">
    <property type="component" value="Chromosome"/>
</dbReference>
<gene>
    <name evidence="1" type="ORF">F5X71_10940</name>
</gene>
<dbReference type="InterPro" id="IPR045596">
    <property type="entry name" value="DUF6459"/>
</dbReference>
<proteinExistence type="predicted"/>